<dbReference type="PROSITE" id="PS51318">
    <property type="entry name" value="TAT"/>
    <property type="match status" value="1"/>
</dbReference>
<reference evidence="4 5" key="1">
    <citation type="submission" date="2018-05" db="EMBL/GenBank/DDBJ databases">
        <title>Genomic Encyclopedia of Type Strains, Phase IV (KMG-IV): sequencing the most valuable type-strain genomes for metagenomic binning, comparative biology and taxonomic classification.</title>
        <authorList>
            <person name="Goeker M."/>
        </authorList>
    </citation>
    <scope>NUCLEOTIDE SEQUENCE [LARGE SCALE GENOMIC DNA]</scope>
    <source>
        <strain evidence="4 5">DSM 26006</strain>
    </source>
</reference>
<evidence type="ECO:0000256" key="1">
    <source>
        <dbReference type="ARBA" id="ARBA00010062"/>
    </source>
</evidence>
<evidence type="ECO:0000256" key="2">
    <source>
        <dbReference type="ARBA" id="ARBA00022729"/>
    </source>
</evidence>
<dbReference type="Pfam" id="PF13458">
    <property type="entry name" value="Peripla_BP_6"/>
    <property type="match status" value="1"/>
</dbReference>
<name>A0A317RGR7_9BURK</name>
<accession>A0A317RGR7</accession>
<evidence type="ECO:0000313" key="5">
    <source>
        <dbReference type="Proteomes" id="UP000246483"/>
    </source>
</evidence>
<gene>
    <name evidence="4" type="ORF">DFR36_101543</name>
</gene>
<proteinExistence type="inferred from homology"/>
<dbReference type="Gene3D" id="3.40.50.2300">
    <property type="match status" value="2"/>
</dbReference>
<comment type="similarity">
    <text evidence="1">Belongs to the leucine-binding protein family.</text>
</comment>
<dbReference type="Proteomes" id="UP000246483">
    <property type="component" value="Unassembled WGS sequence"/>
</dbReference>
<sequence length="376" mass="39223">MFRHHTFQSTPTAPGRRTLLRAAGACAAAGALPRALAQEGRSIAVAQIVDLSARHQDVGRDFLIGSRAAWADLNARGGLRGQPVQHLVLETDGSPAAMQAAWQAAHQNPACVALSGCAGDSAAAAVAQLQAGGGTLALAAPWLHRQWQDEGDTVFSIFPGYQAQIGHAVRSLAAMGVQQAGVVFAHPGLQQQLQAGVLQAGTAMGLRTQVLTSTQSRTAPPAIVLFVGGTPELHDYVARLELPRGRQCYVVALADVNLQVLAQLGGARHNVPVIATQPVPLVTAGLPIVRAYREVMGRLYDEPPSPQGLAGFIAARYTAEVLASVAGPLTRASALAAFRQRREVHLGGYVVAYQGRRPAGGLVTQSMLAGDGRIVG</sequence>
<keyword evidence="2" id="KW-0732">Signal</keyword>
<keyword evidence="5" id="KW-1185">Reference proteome</keyword>
<dbReference type="OrthoDB" id="9777352at2"/>
<dbReference type="InterPro" id="IPR006311">
    <property type="entry name" value="TAT_signal"/>
</dbReference>
<comment type="caution">
    <text evidence="4">The sequence shown here is derived from an EMBL/GenBank/DDBJ whole genome shotgun (WGS) entry which is preliminary data.</text>
</comment>
<protein>
    <submittedName>
        <fullName evidence="4">Amino acid/amide ABC transporter substrate-binding protein (HAAT family)</fullName>
    </submittedName>
</protein>
<organism evidence="4 5">
    <name type="scientific">Melaminivora alkalimesophila</name>
    <dbReference type="NCBI Taxonomy" id="1165852"/>
    <lineage>
        <taxon>Bacteria</taxon>
        <taxon>Pseudomonadati</taxon>
        <taxon>Pseudomonadota</taxon>
        <taxon>Betaproteobacteria</taxon>
        <taxon>Burkholderiales</taxon>
        <taxon>Comamonadaceae</taxon>
        <taxon>Melaminivora</taxon>
    </lineage>
</organism>
<evidence type="ECO:0000313" key="4">
    <source>
        <dbReference type="EMBL" id="PWW49023.1"/>
    </source>
</evidence>
<dbReference type="AlphaFoldDB" id="A0A317RGR7"/>
<evidence type="ECO:0000259" key="3">
    <source>
        <dbReference type="Pfam" id="PF13458"/>
    </source>
</evidence>
<dbReference type="SUPFAM" id="SSF53822">
    <property type="entry name" value="Periplasmic binding protein-like I"/>
    <property type="match status" value="1"/>
</dbReference>
<dbReference type="InterPro" id="IPR028082">
    <property type="entry name" value="Peripla_BP_I"/>
</dbReference>
<dbReference type="EMBL" id="QGUB01000001">
    <property type="protein sequence ID" value="PWW49023.1"/>
    <property type="molecule type" value="Genomic_DNA"/>
</dbReference>
<dbReference type="InterPro" id="IPR028081">
    <property type="entry name" value="Leu-bd"/>
</dbReference>
<dbReference type="RefSeq" id="WP_110011968.1">
    <property type="nucleotide sequence ID" value="NZ_QGUB01000001.1"/>
</dbReference>
<feature type="domain" description="Leucine-binding protein" evidence="3">
    <location>
        <begin position="43"/>
        <end position="342"/>
    </location>
</feature>